<dbReference type="EMBL" id="JBBPBM010000001">
    <property type="protein sequence ID" value="KAK8600384.1"/>
    <property type="molecule type" value="Genomic_DNA"/>
</dbReference>
<reference evidence="2 3" key="1">
    <citation type="journal article" date="2024" name="G3 (Bethesda)">
        <title>Genome assembly of Hibiscus sabdariffa L. provides insights into metabolisms of medicinal natural products.</title>
        <authorList>
            <person name="Kim T."/>
        </authorList>
    </citation>
    <scope>NUCLEOTIDE SEQUENCE [LARGE SCALE GENOMIC DNA]</scope>
    <source>
        <strain evidence="2">TK-2024</strain>
        <tissue evidence="2">Old leaves</tissue>
    </source>
</reference>
<comment type="caution">
    <text evidence="2">The sequence shown here is derived from an EMBL/GenBank/DDBJ whole genome shotgun (WGS) entry which is preliminary data.</text>
</comment>
<sequence>MVEVFDVGVVTPQNPRKYRWLDDDSPDRKGFASTSANAIEPDIVCKKVNPTIISLSLAAVWKLRRREPSTSILSRVVASSTITDCWTLMAWDHIIVDDLIFPACSSSSSESDTYSRTSSRNVNKKGPTSTST</sequence>
<organism evidence="2 3">
    <name type="scientific">Hibiscus sabdariffa</name>
    <name type="common">roselle</name>
    <dbReference type="NCBI Taxonomy" id="183260"/>
    <lineage>
        <taxon>Eukaryota</taxon>
        <taxon>Viridiplantae</taxon>
        <taxon>Streptophyta</taxon>
        <taxon>Embryophyta</taxon>
        <taxon>Tracheophyta</taxon>
        <taxon>Spermatophyta</taxon>
        <taxon>Magnoliopsida</taxon>
        <taxon>eudicotyledons</taxon>
        <taxon>Gunneridae</taxon>
        <taxon>Pentapetalae</taxon>
        <taxon>rosids</taxon>
        <taxon>malvids</taxon>
        <taxon>Malvales</taxon>
        <taxon>Malvaceae</taxon>
        <taxon>Malvoideae</taxon>
        <taxon>Hibiscus</taxon>
    </lineage>
</organism>
<keyword evidence="3" id="KW-1185">Reference proteome</keyword>
<evidence type="ECO:0000313" key="3">
    <source>
        <dbReference type="Proteomes" id="UP001472677"/>
    </source>
</evidence>
<evidence type="ECO:0000313" key="2">
    <source>
        <dbReference type="EMBL" id="KAK8600384.1"/>
    </source>
</evidence>
<feature type="compositionally biased region" description="Low complexity" evidence="1">
    <location>
        <begin position="105"/>
        <end position="120"/>
    </location>
</feature>
<feature type="region of interest" description="Disordered" evidence="1">
    <location>
        <begin position="105"/>
        <end position="132"/>
    </location>
</feature>
<name>A0ABR2GBW4_9ROSI</name>
<accession>A0ABR2GBW4</accession>
<dbReference type="Proteomes" id="UP001472677">
    <property type="component" value="Unassembled WGS sequence"/>
</dbReference>
<evidence type="ECO:0000256" key="1">
    <source>
        <dbReference type="SAM" id="MobiDB-lite"/>
    </source>
</evidence>
<protein>
    <submittedName>
        <fullName evidence="2">Uncharacterized protein</fullName>
    </submittedName>
</protein>
<gene>
    <name evidence="2" type="ORF">V6N12_050239</name>
</gene>
<proteinExistence type="predicted"/>